<dbReference type="GeneID" id="16076587"/>
<evidence type="ECO:0000313" key="2">
    <source>
        <dbReference type="EMBL" id="EGD82764.1"/>
    </source>
</evidence>
<dbReference type="AlphaFoldDB" id="F2U548"/>
<dbReference type="KEGG" id="sre:PTSG_03414"/>
<reference evidence="2" key="1">
    <citation type="submission" date="2009-08" db="EMBL/GenBank/DDBJ databases">
        <title>Annotation of Salpingoeca rosetta.</title>
        <authorList>
            <consortium name="The Broad Institute Genome Sequencing Platform"/>
            <person name="Russ C."/>
            <person name="Cuomo C."/>
            <person name="Burger G."/>
            <person name="Gray M.W."/>
            <person name="Holland P.W.H."/>
            <person name="King N."/>
            <person name="Lang F.B.F."/>
            <person name="Roger A.J."/>
            <person name="Ruiz-Trillo I."/>
            <person name="Young S.K."/>
            <person name="Zeng Q."/>
            <person name="Gargeya S."/>
            <person name="Alvarado L."/>
            <person name="Berlin A."/>
            <person name="Chapman S.B."/>
            <person name="Chen Z."/>
            <person name="Freedman E."/>
            <person name="Gellesch M."/>
            <person name="Goldberg J."/>
            <person name="Griggs A."/>
            <person name="Gujja S."/>
            <person name="Heilman E."/>
            <person name="Heiman D."/>
            <person name="Howarth C."/>
            <person name="Mehta T."/>
            <person name="Neiman D."/>
            <person name="Pearson M."/>
            <person name="Roberts A."/>
            <person name="Saif S."/>
            <person name="Shea T."/>
            <person name="Shenoy N."/>
            <person name="Sisk P."/>
            <person name="Stolte C."/>
            <person name="Sykes S."/>
            <person name="White J."/>
            <person name="Yandava C."/>
            <person name="Haas B."/>
            <person name="Nusbaum C."/>
            <person name="Birren B."/>
        </authorList>
    </citation>
    <scope>NUCLEOTIDE SEQUENCE [LARGE SCALE GENOMIC DNA]</scope>
    <source>
        <strain evidence="2">ATCC 50818</strain>
    </source>
</reference>
<dbReference type="RefSeq" id="XP_004996000.1">
    <property type="nucleotide sequence ID" value="XM_004995943.1"/>
</dbReference>
<gene>
    <name evidence="2" type="ORF">PTSG_03414</name>
</gene>
<name>F2U548_SALR5</name>
<organism evidence="3">
    <name type="scientific">Salpingoeca rosetta (strain ATCC 50818 / BSB-021)</name>
    <dbReference type="NCBI Taxonomy" id="946362"/>
    <lineage>
        <taxon>Eukaryota</taxon>
        <taxon>Choanoflagellata</taxon>
        <taxon>Craspedida</taxon>
        <taxon>Salpingoecidae</taxon>
        <taxon>Salpingoeca</taxon>
    </lineage>
</organism>
<feature type="compositionally biased region" description="Gly residues" evidence="1">
    <location>
        <begin position="7"/>
        <end position="24"/>
    </location>
</feature>
<evidence type="ECO:0000256" key="1">
    <source>
        <dbReference type="SAM" id="MobiDB-lite"/>
    </source>
</evidence>
<protein>
    <submittedName>
        <fullName evidence="2">Uncharacterized protein</fullName>
    </submittedName>
</protein>
<accession>F2U548</accession>
<dbReference type="EMBL" id="GL832961">
    <property type="protein sequence ID" value="EGD82764.1"/>
    <property type="molecule type" value="Genomic_DNA"/>
</dbReference>
<proteinExistence type="predicted"/>
<feature type="region of interest" description="Disordered" evidence="1">
    <location>
        <begin position="1"/>
        <end position="31"/>
    </location>
</feature>
<dbReference type="Proteomes" id="UP000007799">
    <property type="component" value="Unassembled WGS sequence"/>
</dbReference>
<evidence type="ECO:0000313" key="3">
    <source>
        <dbReference type="Proteomes" id="UP000007799"/>
    </source>
</evidence>
<dbReference type="InParanoid" id="F2U548"/>
<keyword evidence="3" id="KW-1185">Reference proteome</keyword>
<sequence>MQRAQRRGGGGGRGGVVGRGGGRGSRGKQGSTPELELLHHAAHQDEAWLQTARDQLPGALELCQSSTMGNGVIANPEGPGIRDGDLIMSETVDCFVICQDSYDVRCHGCLAANVDLVPCDCEWAHFCHTCDSNRDAVHTQMECRVFQQPEFEDLPEPTQEYVRLALRIWYKDGVRDRIQRALCRSAHCNSWPQWQLIRSAADFVAGVDASVDRLVVVDCLLRAAANCICIMNDIRDEVGTAHSHAECTRL</sequence>